<evidence type="ECO:0000256" key="1">
    <source>
        <dbReference type="SAM" id="MobiDB-lite"/>
    </source>
</evidence>
<keyword id="KW-0903">Direct protein sequencing</keyword>
<feature type="region of interest" description="Disordered" evidence="1">
    <location>
        <begin position="1"/>
        <end position="20"/>
    </location>
</feature>
<dbReference type="AlphaFoldDB" id="Q9TWT3"/>
<accession>Q9TWT3</accession>
<protein>
    <submittedName>
        <fullName>48 kDa circadian RHYTHM protein</fullName>
    </submittedName>
</protein>
<organism>
    <name type="scientific">Aplysia californica</name>
    <name type="common">California sea hare</name>
    <dbReference type="NCBI Taxonomy" id="6500"/>
    <lineage>
        <taxon>Eukaryota</taxon>
        <taxon>Metazoa</taxon>
        <taxon>Spiralia</taxon>
        <taxon>Lophotrochozoa</taxon>
        <taxon>Mollusca</taxon>
        <taxon>Gastropoda</taxon>
        <taxon>Heterobranchia</taxon>
        <taxon>Euthyneura</taxon>
        <taxon>Tectipleura</taxon>
        <taxon>Aplysiida</taxon>
        <taxon>Aplysioidea</taxon>
        <taxon>Aplysiidae</taxon>
        <taxon>Aplysia</taxon>
    </lineage>
</organism>
<reference key="1">
    <citation type="journal article" date="1993" name="J. Neurobiol.">
        <title>Antiserum to an eye-specific protein identifies photoreceptor and circadian pacemaker neuron projections in Aplysia.</title>
        <authorList>
            <person name="Strack S."/>
            <person name="Jacklet J.W."/>
        </authorList>
    </citation>
    <scope>PROTEIN SEQUENCE</scope>
</reference>
<proteinExistence type="evidence at protein level"/>
<name>Q9TWT3_APLCA</name>
<sequence length="20" mass="2119">STTVPRGDKFSVDVEVTKPG</sequence>